<accession>A0ABW2KXP5</accession>
<dbReference type="InterPro" id="IPR013381">
    <property type="entry name" value="CRISPR-assoc_prot_Cse1"/>
</dbReference>
<gene>
    <name evidence="2" type="ORF">ACFQPS_16405</name>
</gene>
<reference evidence="3" key="1">
    <citation type="journal article" date="2019" name="Int. J. Syst. Evol. Microbiol.">
        <title>The Global Catalogue of Microorganisms (GCM) 10K type strain sequencing project: providing services to taxonomists for standard genome sequencing and annotation.</title>
        <authorList>
            <consortium name="The Broad Institute Genomics Platform"/>
            <consortium name="The Broad Institute Genome Sequencing Center for Infectious Disease"/>
            <person name="Wu L."/>
            <person name="Ma J."/>
        </authorList>
    </citation>
    <scope>NUCLEOTIDE SEQUENCE [LARGE SCALE GENOMIC DNA]</scope>
    <source>
        <strain evidence="3">CGMCC 1.16275</strain>
    </source>
</reference>
<evidence type="ECO:0000313" key="3">
    <source>
        <dbReference type="Proteomes" id="UP001596456"/>
    </source>
</evidence>
<dbReference type="Proteomes" id="UP001596456">
    <property type="component" value="Unassembled WGS sequence"/>
</dbReference>
<name>A0ABW2KXP5_9PROT</name>
<evidence type="ECO:0000313" key="2">
    <source>
        <dbReference type="EMBL" id="MFC7334752.1"/>
    </source>
</evidence>
<feature type="region of interest" description="Disordered" evidence="1">
    <location>
        <begin position="102"/>
        <end position="126"/>
    </location>
</feature>
<sequence>MDRRSGPGVATPLELTSRYGDDPILGVRLGHPLADRGFEFLMRDILQAALAPEDATAWRRMLVEPPGPEALAAALAPYRETFRLDHPTHPALQVRPAPERLAEAAAKKPARKPASEAEEDGEEEEAGALPIAALLPDLPTGEAVKKDADFFIRRGSVTAIGAGPILPVLYAHMVLFPPGGGGYLGLPHGADSIKFQLIGRTLWETIWLNVLTRGAEGGGDAVWPARPDDPTAFPWLDPALPGMPLGRKEDGAARPMNRAALHPAHIPMPRRYLLAPPVQGRCDLTGREGPVFTGYSRWPKGLQYQPDGWWFPAMVRIEDAAKPDAPPQFLRARGPLRFDDWLESAMLKDEERAPDRKDRPQGKVRRLPPVLRQFKAGAAGAAELSDGGTRATALMEDGSVRVRVFAQYPFGKAVGGMSQRELPLWHLPAERQSWLGEVVSKDVGRVKEMAGALQISVRAAVTKGRRDGSAALADTLGDALLAAVDGQATEHAAALAALARDIADRAARQAAATESRTDLLKRTGRLALALFDEAFPVDPTGVTDKALTSDDRFSIPAERDRLLGRLGHILKSDD</sequence>
<protein>
    <submittedName>
        <fullName evidence="2">Type I-E CRISPR-associated protein Cse1/CasA</fullName>
    </submittedName>
</protein>
<dbReference type="RefSeq" id="WP_377360296.1">
    <property type="nucleotide sequence ID" value="NZ_JBHTCM010000018.1"/>
</dbReference>
<feature type="compositionally biased region" description="Acidic residues" evidence="1">
    <location>
        <begin position="116"/>
        <end position="126"/>
    </location>
</feature>
<keyword evidence="3" id="KW-1185">Reference proteome</keyword>
<dbReference type="EMBL" id="JBHTCM010000018">
    <property type="protein sequence ID" value="MFC7334752.1"/>
    <property type="molecule type" value="Genomic_DNA"/>
</dbReference>
<comment type="caution">
    <text evidence="2">The sequence shown here is derived from an EMBL/GenBank/DDBJ whole genome shotgun (WGS) entry which is preliminary data.</text>
</comment>
<dbReference type="Pfam" id="PF09481">
    <property type="entry name" value="CRISPR_Cse1"/>
    <property type="match status" value="1"/>
</dbReference>
<organism evidence="2 3">
    <name type="scientific">Rhodocista pekingensis</name>
    <dbReference type="NCBI Taxonomy" id="201185"/>
    <lineage>
        <taxon>Bacteria</taxon>
        <taxon>Pseudomonadati</taxon>
        <taxon>Pseudomonadota</taxon>
        <taxon>Alphaproteobacteria</taxon>
        <taxon>Rhodospirillales</taxon>
        <taxon>Azospirillaceae</taxon>
        <taxon>Rhodocista</taxon>
    </lineage>
</organism>
<proteinExistence type="predicted"/>
<evidence type="ECO:0000256" key="1">
    <source>
        <dbReference type="SAM" id="MobiDB-lite"/>
    </source>
</evidence>